<feature type="binding site" evidence="4">
    <location>
        <position position="63"/>
    </location>
    <ligand>
        <name>substrate</name>
    </ligand>
</feature>
<dbReference type="EMBL" id="PISP01000001">
    <property type="protein sequence ID" value="PKD44522.1"/>
    <property type="molecule type" value="Genomic_DNA"/>
</dbReference>
<evidence type="ECO:0000313" key="6">
    <source>
        <dbReference type="EMBL" id="PKD44522.1"/>
    </source>
</evidence>
<comment type="cofactor">
    <cofactor evidence="5">
        <name>Mg(2+)</name>
        <dbReference type="ChEBI" id="CHEBI:18420"/>
    </cofactor>
</comment>
<dbReference type="EC" id="6.3.3.2" evidence="5"/>
<protein>
    <recommendedName>
        <fullName evidence="5">5-formyltetrahydrofolate cyclo-ligase</fullName>
        <ecNumber evidence="5">6.3.3.2</ecNumber>
    </recommendedName>
</protein>
<dbReference type="NCBIfam" id="TIGR02727">
    <property type="entry name" value="MTHFS_bact"/>
    <property type="match status" value="1"/>
</dbReference>
<dbReference type="PANTHER" id="PTHR23407:SF1">
    <property type="entry name" value="5-FORMYLTETRAHYDROFOLATE CYCLO-LIGASE"/>
    <property type="match status" value="1"/>
</dbReference>
<reference evidence="6 7" key="1">
    <citation type="submission" date="2017-11" db="EMBL/GenBank/DDBJ databases">
        <title>Rhodohalobacter 15182 sp. nov., isolated from a salt lake.</title>
        <authorList>
            <person name="Han S."/>
        </authorList>
    </citation>
    <scope>NUCLEOTIDE SEQUENCE [LARGE SCALE GENOMIC DNA]</scope>
    <source>
        <strain evidence="6 7">15182</strain>
    </source>
</reference>
<dbReference type="GO" id="GO:0046872">
    <property type="term" value="F:metal ion binding"/>
    <property type="evidence" value="ECO:0007669"/>
    <property type="project" value="UniProtKB-KW"/>
</dbReference>
<dbReference type="GO" id="GO:0030272">
    <property type="term" value="F:5-formyltetrahydrofolate cyclo-ligase activity"/>
    <property type="evidence" value="ECO:0007669"/>
    <property type="project" value="UniProtKB-EC"/>
</dbReference>
<dbReference type="PIRSF" id="PIRSF006806">
    <property type="entry name" value="FTHF_cligase"/>
    <property type="match status" value="1"/>
</dbReference>
<dbReference type="SUPFAM" id="SSF100950">
    <property type="entry name" value="NagB/RpiA/CoA transferase-like"/>
    <property type="match status" value="1"/>
</dbReference>
<dbReference type="GO" id="GO:0035999">
    <property type="term" value="P:tetrahydrofolate interconversion"/>
    <property type="evidence" value="ECO:0007669"/>
    <property type="project" value="TreeGrafter"/>
</dbReference>
<evidence type="ECO:0000256" key="3">
    <source>
        <dbReference type="ARBA" id="ARBA00022840"/>
    </source>
</evidence>
<comment type="caution">
    <text evidence="6">The sequence shown here is derived from an EMBL/GenBank/DDBJ whole genome shotgun (WGS) entry which is preliminary data.</text>
</comment>
<keyword evidence="7" id="KW-1185">Reference proteome</keyword>
<comment type="similarity">
    <text evidence="1 5">Belongs to the 5-formyltetrahydrofolate cyclo-ligase family.</text>
</comment>
<keyword evidence="5" id="KW-0479">Metal-binding</keyword>
<dbReference type="InterPro" id="IPR002698">
    <property type="entry name" value="FTHF_cligase"/>
</dbReference>
<keyword evidence="3 4" id="KW-0067">ATP-binding</keyword>
<dbReference type="AlphaFoldDB" id="A0A2N0VK12"/>
<evidence type="ECO:0000313" key="7">
    <source>
        <dbReference type="Proteomes" id="UP000233398"/>
    </source>
</evidence>
<evidence type="ECO:0000256" key="1">
    <source>
        <dbReference type="ARBA" id="ARBA00010638"/>
    </source>
</evidence>
<dbReference type="Gene3D" id="3.40.50.10420">
    <property type="entry name" value="NagB/RpiA/CoA transferase-like"/>
    <property type="match status" value="1"/>
</dbReference>
<organism evidence="6 7">
    <name type="scientific">Rhodohalobacter barkolensis</name>
    <dbReference type="NCBI Taxonomy" id="2053187"/>
    <lineage>
        <taxon>Bacteria</taxon>
        <taxon>Pseudomonadati</taxon>
        <taxon>Balneolota</taxon>
        <taxon>Balneolia</taxon>
        <taxon>Balneolales</taxon>
        <taxon>Balneolaceae</taxon>
        <taxon>Rhodohalobacter</taxon>
    </lineage>
</organism>
<evidence type="ECO:0000256" key="2">
    <source>
        <dbReference type="ARBA" id="ARBA00022741"/>
    </source>
</evidence>
<dbReference type="OrthoDB" id="9801938at2"/>
<proteinExistence type="inferred from homology"/>
<feature type="binding site" evidence="4">
    <location>
        <begin position="139"/>
        <end position="147"/>
    </location>
    <ligand>
        <name>ATP</name>
        <dbReference type="ChEBI" id="CHEBI:30616"/>
    </ligand>
</feature>
<sequence length="192" mass="21709">MSSTELKSQKKAVRKHFLQVRSNISDQDKNKANQRIFESVIELEQFKSAETIHIYASMEERNEVDTFHLIEYSLEAGKKVLVPVMQKDAKLIHCEIGSINSFEKNSWGVPEPIDQTPAESCNPDVIFVPMVAGDLEKNRIGYGKGYYDRFLKSVSGTKIGLLFEKQLSTKKLPTGPFDVALDLLITENQTIV</sequence>
<keyword evidence="6" id="KW-0436">Ligase</keyword>
<dbReference type="GO" id="GO:0005524">
    <property type="term" value="F:ATP binding"/>
    <property type="evidence" value="ECO:0007669"/>
    <property type="project" value="UniProtKB-KW"/>
</dbReference>
<comment type="catalytic activity">
    <reaction evidence="5">
        <text>(6S)-5-formyl-5,6,7,8-tetrahydrofolate + ATP = (6R)-5,10-methenyltetrahydrofolate + ADP + phosphate</text>
        <dbReference type="Rhea" id="RHEA:10488"/>
        <dbReference type="ChEBI" id="CHEBI:30616"/>
        <dbReference type="ChEBI" id="CHEBI:43474"/>
        <dbReference type="ChEBI" id="CHEBI:57455"/>
        <dbReference type="ChEBI" id="CHEBI:57457"/>
        <dbReference type="ChEBI" id="CHEBI:456216"/>
        <dbReference type="EC" id="6.3.3.2"/>
    </reaction>
</comment>
<evidence type="ECO:0000256" key="4">
    <source>
        <dbReference type="PIRSR" id="PIRSR006806-1"/>
    </source>
</evidence>
<dbReference type="InterPro" id="IPR024185">
    <property type="entry name" value="FTHF_cligase-like_sf"/>
</dbReference>
<keyword evidence="5" id="KW-0460">Magnesium</keyword>
<keyword evidence="2 4" id="KW-0547">Nucleotide-binding</keyword>
<gene>
    <name evidence="6" type="ORF">CWD77_03385</name>
</gene>
<evidence type="ECO:0000256" key="5">
    <source>
        <dbReference type="RuleBase" id="RU361279"/>
    </source>
</evidence>
<name>A0A2N0VK12_9BACT</name>
<dbReference type="Pfam" id="PF01812">
    <property type="entry name" value="5-FTHF_cyc-lig"/>
    <property type="match status" value="1"/>
</dbReference>
<dbReference type="PANTHER" id="PTHR23407">
    <property type="entry name" value="ATPASE INHIBITOR/5-FORMYLTETRAHYDROFOLATE CYCLO-LIGASE"/>
    <property type="match status" value="1"/>
</dbReference>
<dbReference type="RefSeq" id="WP_101071813.1">
    <property type="nucleotide sequence ID" value="NZ_PISP01000001.1"/>
</dbReference>
<dbReference type="GO" id="GO:0009396">
    <property type="term" value="P:folic acid-containing compound biosynthetic process"/>
    <property type="evidence" value="ECO:0007669"/>
    <property type="project" value="TreeGrafter"/>
</dbReference>
<dbReference type="Proteomes" id="UP000233398">
    <property type="component" value="Unassembled WGS sequence"/>
</dbReference>
<accession>A0A2N0VK12</accession>
<dbReference type="InterPro" id="IPR037171">
    <property type="entry name" value="NagB/RpiA_transferase-like"/>
</dbReference>
<feature type="binding site" evidence="4">
    <location>
        <begin position="10"/>
        <end position="14"/>
    </location>
    <ligand>
        <name>ATP</name>
        <dbReference type="ChEBI" id="CHEBI:30616"/>
    </ligand>
</feature>